<reference evidence="6" key="2">
    <citation type="submission" date="2016-11" db="EMBL/GenBank/DDBJ databases">
        <authorList>
            <person name="Varghese N."/>
            <person name="Submissions S."/>
        </authorList>
    </citation>
    <scope>NUCLEOTIDE SEQUENCE [LARGE SCALE GENOMIC DNA]</scope>
    <source>
        <strain evidence="6">DX253</strain>
    </source>
</reference>
<accession>E7QSH0</accession>
<organism evidence="3 5">
    <name type="scientific">Haladaptatus paucihalophilus DX253</name>
    <dbReference type="NCBI Taxonomy" id="797209"/>
    <lineage>
        <taxon>Archaea</taxon>
        <taxon>Methanobacteriati</taxon>
        <taxon>Methanobacteriota</taxon>
        <taxon>Stenosarchaea group</taxon>
        <taxon>Halobacteria</taxon>
        <taxon>Halobacteriales</taxon>
        <taxon>Haladaptataceae</taxon>
        <taxon>Haladaptatus</taxon>
    </lineage>
</organism>
<dbReference type="EMBL" id="AEMG01000007">
    <property type="protein sequence ID" value="EFW92379.1"/>
    <property type="molecule type" value="Genomic_DNA"/>
</dbReference>
<dbReference type="OrthoDB" id="242713at2157"/>
<dbReference type="Proteomes" id="UP000184203">
    <property type="component" value="Unassembled WGS sequence"/>
</dbReference>
<sequence>MSDFSSGNEVISSSESGVTIEKSFDGEAFAVPAIRFELRSDHDDAVTVRITDRIPDDFPMDNVGFHPEYENENWTAYKDHRVQFERTLEPNESLTTVYGIRLSDWSDAEKFLIEPELEEVTPVTDDGGQGEERMEEHTITDIVSEDSSQVVRDVIAGDSGLPGLDEDAETGDDPADPLADVGNDPLSDPLGSSADADDGATDPLADAASASADSTGEDSAPDESDPAGSDTEDGPFAGSEDDIIDADEPGDDSIDGGDDADESNDDSLEAPVETADEPPASPPRPGSVAAALADEIRAGEVNDDDLKRIQQELDLDTPESTNVRIRHLQSRVDDLAAYTEALEEFIDENGTAKTLIDGFESEVESVRADLDEMGSEIENAKDEGAQARARVADLETNLDGLETSIDSLESGLESDLADLEDDLDELGELDSNLDGLTSQLDDLEDLVATNTQEASALDDELEDLRDDFETVDSLEGKIEVLSEDVSDLSDSVEATETRMDEKIDTLRSDIGDIESELKELHEWRDQLGSVFGGN</sequence>
<gene>
    <name evidence="4" type="ORF">SAMN05444342_0385</name>
    <name evidence="3" type="ORF">ZOD2009_08728</name>
</gene>
<evidence type="ECO:0000313" key="6">
    <source>
        <dbReference type="Proteomes" id="UP000184203"/>
    </source>
</evidence>
<dbReference type="Proteomes" id="UP000003751">
    <property type="component" value="Unassembled WGS sequence"/>
</dbReference>
<dbReference type="AlphaFoldDB" id="E7QSH0"/>
<feature type="compositionally biased region" description="Acidic residues" evidence="2">
    <location>
        <begin position="164"/>
        <end position="175"/>
    </location>
</feature>
<evidence type="ECO:0000256" key="1">
    <source>
        <dbReference type="SAM" id="Coils"/>
    </source>
</evidence>
<dbReference type="RefSeq" id="WP_007978938.1">
    <property type="nucleotide sequence ID" value="NZ_AEMG01000007.1"/>
</dbReference>
<dbReference type="Gene3D" id="1.10.287.1490">
    <property type="match status" value="2"/>
</dbReference>
<dbReference type="PANTHER" id="PTHR43941:SF1">
    <property type="entry name" value="STRUCTURAL MAINTENANCE OF CHROMOSOMES PROTEIN 2"/>
    <property type="match status" value="1"/>
</dbReference>
<keyword evidence="6" id="KW-1185">Reference proteome</keyword>
<protein>
    <submittedName>
        <fullName evidence="3">AAA ATPase containing von Willebrand factor type A (VWA) domain-like protein</fullName>
    </submittedName>
</protein>
<dbReference type="PANTHER" id="PTHR43941">
    <property type="entry name" value="STRUCTURAL MAINTENANCE OF CHROMOSOMES PROTEIN 2"/>
    <property type="match status" value="1"/>
</dbReference>
<dbReference type="eggNOG" id="arCOG04573">
    <property type="taxonomic scope" value="Archaea"/>
</dbReference>
<dbReference type="PATRIC" id="fig|797209.4.peg.1742"/>
<evidence type="ECO:0000313" key="4">
    <source>
        <dbReference type="EMBL" id="SHK04556.1"/>
    </source>
</evidence>
<evidence type="ECO:0000313" key="5">
    <source>
        <dbReference type="Proteomes" id="UP000003751"/>
    </source>
</evidence>
<feature type="compositionally biased region" description="Low complexity" evidence="2">
    <location>
        <begin position="201"/>
        <end position="214"/>
    </location>
</feature>
<proteinExistence type="predicted"/>
<dbReference type="EMBL" id="FRAN01000001">
    <property type="protein sequence ID" value="SHK04556.1"/>
    <property type="molecule type" value="Genomic_DNA"/>
</dbReference>
<feature type="compositionally biased region" description="Acidic residues" evidence="2">
    <location>
        <begin position="215"/>
        <end position="268"/>
    </location>
</feature>
<reference evidence="3 5" key="1">
    <citation type="journal article" date="2014" name="ISME J.">
        <title>Trehalose/2-sulfotrehalose biosynthesis and glycine-betaine uptake are widely spread mechanisms for osmoadaptation in the Halobacteriales.</title>
        <authorList>
            <person name="Youssef N.H."/>
            <person name="Savage-Ashlock K.N."/>
            <person name="McCully A.L."/>
            <person name="Luedtke B."/>
            <person name="Shaw E.I."/>
            <person name="Hoff W.D."/>
            <person name="Elshahed M.S."/>
        </authorList>
    </citation>
    <scope>NUCLEOTIDE SEQUENCE [LARGE SCALE GENOMIC DNA]</scope>
    <source>
        <strain evidence="3 5">DX253</strain>
    </source>
</reference>
<evidence type="ECO:0000256" key="2">
    <source>
        <dbReference type="SAM" id="MobiDB-lite"/>
    </source>
</evidence>
<feature type="coiled-coil region" evidence="1">
    <location>
        <begin position="356"/>
        <end position="498"/>
    </location>
</feature>
<keyword evidence="1" id="KW-0175">Coiled coil</keyword>
<evidence type="ECO:0000313" key="3">
    <source>
        <dbReference type="EMBL" id="EFW92379.1"/>
    </source>
</evidence>
<name>E7QSH0_HALPU</name>
<dbReference type="STRING" id="797209.GCA_000376445_00553"/>
<dbReference type="SUPFAM" id="SSF57997">
    <property type="entry name" value="Tropomyosin"/>
    <property type="match status" value="1"/>
</dbReference>
<feature type="region of interest" description="Disordered" evidence="2">
    <location>
        <begin position="157"/>
        <end position="289"/>
    </location>
</feature>
<reference evidence="4" key="3">
    <citation type="submission" date="2016-11" db="EMBL/GenBank/DDBJ databases">
        <authorList>
            <person name="Jaros S."/>
            <person name="Januszkiewicz K."/>
            <person name="Wedrychowicz H."/>
        </authorList>
    </citation>
    <scope>NUCLEOTIDE SEQUENCE [LARGE SCALE GENOMIC DNA]</scope>
    <source>
        <strain evidence="4">DX253</strain>
    </source>
</reference>